<organism evidence="11 12">
    <name type="scientific">Equus caballus</name>
    <name type="common">Horse</name>
    <dbReference type="NCBI Taxonomy" id="9796"/>
    <lineage>
        <taxon>Eukaryota</taxon>
        <taxon>Metazoa</taxon>
        <taxon>Chordata</taxon>
        <taxon>Craniata</taxon>
        <taxon>Vertebrata</taxon>
        <taxon>Euteleostomi</taxon>
        <taxon>Mammalia</taxon>
        <taxon>Eutheria</taxon>
        <taxon>Laurasiatheria</taxon>
        <taxon>Perissodactyla</taxon>
        <taxon>Equidae</taxon>
        <taxon>Equus</taxon>
    </lineage>
</organism>
<evidence type="ECO:0000256" key="7">
    <source>
        <dbReference type="ARBA" id="ARBA00022824"/>
    </source>
</evidence>
<reference evidence="11" key="2">
    <citation type="submission" date="2025-08" db="UniProtKB">
        <authorList>
            <consortium name="Ensembl"/>
        </authorList>
    </citation>
    <scope>IDENTIFICATION</scope>
    <source>
        <strain evidence="11">Thoroughbred</strain>
    </source>
</reference>
<evidence type="ECO:0000313" key="13">
    <source>
        <dbReference type="VGNC" id="VGNC:19615"/>
    </source>
</evidence>
<dbReference type="FunCoup" id="A0A3Q2LSR6">
    <property type="interactions" value="2057"/>
</dbReference>
<dbReference type="PaxDb" id="9796-ENSECAP00000045744"/>
<dbReference type="GO" id="GO:0160077">
    <property type="term" value="P:lipid droplet fusion"/>
    <property type="evidence" value="ECO:0007669"/>
    <property type="project" value="Ensembl"/>
</dbReference>
<evidence type="ECO:0000256" key="6">
    <source>
        <dbReference type="ARBA" id="ARBA00022801"/>
    </source>
</evidence>
<accession>A0A3Q2LSR6</accession>
<dbReference type="InParanoid" id="A0A3Q2LSR6"/>
<dbReference type="Ensembl" id="ENSECAT00000047325.3">
    <property type="protein sequence ID" value="ENSECAP00000045744.1"/>
    <property type="gene ID" value="ENSECAG00000020412.4"/>
</dbReference>
<dbReference type="PANTHER" id="PTHR13390:SF0">
    <property type="entry name" value="LIPID DROPLET-ASSOCIATED HYDROLASE"/>
    <property type="match status" value="1"/>
</dbReference>
<dbReference type="EC" id="3.1.1.13" evidence="9"/>
<dbReference type="Bgee" id="ENSECAG00000020412">
    <property type="expression patterns" value="Expressed in zone of skin and 23 other cell types or tissues"/>
</dbReference>
<evidence type="ECO:0000256" key="2">
    <source>
        <dbReference type="ARBA" id="ARBA00004502"/>
    </source>
</evidence>
<evidence type="ECO:0000256" key="5">
    <source>
        <dbReference type="ARBA" id="ARBA00022677"/>
    </source>
</evidence>
<dbReference type="Gene3D" id="3.40.50.1820">
    <property type="entry name" value="alpha/beta hydrolase"/>
    <property type="match status" value="1"/>
</dbReference>
<comment type="similarity">
    <text evidence="3">Belongs to the AB hydrolase superfamily. LDAH family.</text>
</comment>
<comment type="catalytic activity">
    <reaction evidence="10">
        <text>a cholesterol ester + H2O = cholesterol + a fatty acid + H(+)</text>
        <dbReference type="Rhea" id="RHEA:36403"/>
        <dbReference type="ChEBI" id="CHEBI:15377"/>
        <dbReference type="ChEBI" id="CHEBI:15378"/>
        <dbReference type="ChEBI" id="CHEBI:16113"/>
        <dbReference type="ChEBI" id="CHEBI:17002"/>
        <dbReference type="ChEBI" id="CHEBI:28868"/>
        <dbReference type="EC" id="3.1.1.13"/>
    </reaction>
    <physiologicalReaction direction="left-to-right" evidence="10">
        <dbReference type="Rhea" id="RHEA:36404"/>
    </physiologicalReaction>
</comment>
<dbReference type="GeneTree" id="ENSGT00390000009688"/>
<dbReference type="Proteomes" id="UP000002281">
    <property type="component" value="Chromosome 15"/>
</dbReference>
<keyword evidence="5" id="KW-0551">Lipid droplet</keyword>
<evidence type="ECO:0000256" key="3">
    <source>
        <dbReference type="ARBA" id="ARBA00008300"/>
    </source>
</evidence>
<dbReference type="AlphaFoldDB" id="A0A3Q2LSR6"/>
<evidence type="ECO:0000256" key="8">
    <source>
        <dbReference type="ARBA" id="ARBA00031924"/>
    </source>
</evidence>
<comment type="subcellular location">
    <subcellularLocation>
        <location evidence="1">Endoplasmic reticulum</location>
    </subcellularLocation>
    <subcellularLocation>
        <location evidence="2">Lipid droplet</location>
    </subcellularLocation>
</comment>
<dbReference type="GO" id="GO:0042632">
    <property type="term" value="P:cholesterol homeostasis"/>
    <property type="evidence" value="ECO:0007669"/>
    <property type="project" value="Ensembl"/>
</dbReference>
<sequence length="354" mass="40560">MDSEIKEEIPVHEEFILCCGVETQVLKCGPWTDLFNDQSANRPKLLIFVITGNPGFSAAYVPFVKALYSSVNKRFPVWVISHAGHALAPKDKKILTTSDDPNAQEVEDIYGLCGQVEHKLAFLRTHVPKEMKLVLIGHSIGCYISLQILKLAPELPIIRSLLLFPTIERMSESPNGRIATPLFCRFRYALYVSAYLLLKPWPEKIKSLMIRKYLQMMNLQTEFSLLNMLEPFCLVNAAYLASQEMMDVVKRDNETIKEHLSKFFSFLKTVPQKDVSETLKLCDGCPSVPEKLTFYYGTVDAWCPKEYYEDMKKDFPEGDIRLCEKKIPHAFVLGFHQEMADMVADWLKDDLSKI</sequence>
<dbReference type="ExpressionAtlas" id="A0A3Q2LSR6">
    <property type="expression patterns" value="baseline"/>
</dbReference>
<name>A0A3Q2LSR6_HORSE</name>
<evidence type="ECO:0000256" key="4">
    <source>
        <dbReference type="ARBA" id="ARBA00019242"/>
    </source>
</evidence>
<dbReference type="ESTHER" id="horse-a0a3q2lsr6">
    <property type="family name" value="LIDHydrolase"/>
</dbReference>
<dbReference type="GO" id="GO:0035356">
    <property type="term" value="P:intracellular triglyceride homeostasis"/>
    <property type="evidence" value="ECO:0007669"/>
    <property type="project" value="Ensembl"/>
</dbReference>
<dbReference type="GO" id="GO:0004771">
    <property type="term" value="F:sterol ester esterase activity"/>
    <property type="evidence" value="ECO:0007669"/>
    <property type="project" value="UniProtKB-EC"/>
</dbReference>
<evidence type="ECO:0000313" key="11">
    <source>
        <dbReference type="Ensembl" id="ENSECAP00000045744.1"/>
    </source>
</evidence>
<dbReference type="GO" id="GO:0005783">
    <property type="term" value="C:endoplasmic reticulum"/>
    <property type="evidence" value="ECO:0007669"/>
    <property type="project" value="UniProtKB-SubCell"/>
</dbReference>
<dbReference type="PANTHER" id="PTHR13390">
    <property type="entry name" value="LIPASE"/>
    <property type="match status" value="1"/>
</dbReference>
<gene>
    <name evidence="11 13" type="primary">LDAH</name>
</gene>
<dbReference type="InterPro" id="IPR019363">
    <property type="entry name" value="LDAH"/>
</dbReference>
<dbReference type="SUPFAM" id="SSF53474">
    <property type="entry name" value="alpha/beta-Hydrolases"/>
    <property type="match status" value="1"/>
</dbReference>
<reference evidence="11" key="3">
    <citation type="submission" date="2025-09" db="UniProtKB">
        <authorList>
            <consortium name="Ensembl"/>
        </authorList>
    </citation>
    <scope>IDENTIFICATION</scope>
    <source>
        <strain evidence="11">Thoroughbred</strain>
    </source>
</reference>
<evidence type="ECO:0000256" key="9">
    <source>
        <dbReference type="ARBA" id="ARBA00039150"/>
    </source>
</evidence>
<keyword evidence="12" id="KW-1185">Reference proteome</keyword>
<dbReference type="OMA" id="WVPVSYY"/>
<dbReference type="VGNC" id="VGNC:19615">
    <property type="gene designation" value="LDAH"/>
</dbReference>
<dbReference type="InterPro" id="IPR029058">
    <property type="entry name" value="AB_hydrolase_fold"/>
</dbReference>
<evidence type="ECO:0000256" key="1">
    <source>
        <dbReference type="ARBA" id="ARBA00004240"/>
    </source>
</evidence>
<evidence type="ECO:0000313" key="12">
    <source>
        <dbReference type="Proteomes" id="UP000002281"/>
    </source>
</evidence>
<keyword evidence="6" id="KW-0378">Hydrolase</keyword>
<dbReference type="STRING" id="9796.ENSECAP00000045744"/>
<keyword evidence="7" id="KW-0256">Endoplasmic reticulum</keyword>
<evidence type="ECO:0000256" key="10">
    <source>
        <dbReference type="ARBA" id="ARBA00049527"/>
    </source>
</evidence>
<dbReference type="GO" id="GO:0019915">
    <property type="term" value="P:lipid storage"/>
    <property type="evidence" value="ECO:0007669"/>
    <property type="project" value="InterPro"/>
</dbReference>
<proteinExistence type="inferred from homology"/>
<dbReference type="Pfam" id="PF10230">
    <property type="entry name" value="LIDHydrolase"/>
    <property type="match status" value="1"/>
</dbReference>
<dbReference type="GO" id="GO:0005811">
    <property type="term" value="C:lipid droplet"/>
    <property type="evidence" value="ECO:0007669"/>
    <property type="project" value="UniProtKB-SubCell"/>
</dbReference>
<dbReference type="FunFam" id="3.40.50.1820:FF:000068">
    <property type="entry name" value="Lipid droplet associated hydrolase"/>
    <property type="match status" value="1"/>
</dbReference>
<protein>
    <recommendedName>
        <fullName evidence="4">Lipid droplet-associated hydrolase</fullName>
        <ecNumber evidence="9">3.1.1.13</ecNumber>
    </recommendedName>
    <alternativeName>
        <fullName evidence="8">Lipid droplet-associated serine hydrolase</fullName>
    </alternativeName>
</protein>
<reference evidence="11 12" key="1">
    <citation type="journal article" date="2009" name="Science">
        <title>Genome sequence, comparative analysis, and population genetics of the domestic horse.</title>
        <authorList>
            <consortium name="Broad Institute Genome Sequencing Platform"/>
            <consortium name="Broad Institute Whole Genome Assembly Team"/>
            <person name="Wade C.M."/>
            <person name="Giulotto E."/>
            <person name="Sigurdsson S."/>
            <person name="Zoli M."/>
            <person name="Gnerre S."/>
            <person name="Imsland F."/>
            <person name="Lear T.L."/>
            <person name="Adelson D.L."/>
            <person name="Bailey E."/>
            <person name="Bellone R.R."/>
            <person name="Bloecker H."/>
            <person name="Distl O."/>
            <person name="Edgar R.C."/>
            <person name="Garber M."/>
            <person name="Leeb T."/>
            <person name="Mauceli E."/>
            <person name="MacLeod J.N."/>
            <person name="Penedo M.C.T."/>
            <person name="Raison J.M."/>
            <person name="Sharpe T."/>
            <person name="Vogel J."/>
            <person name="Andersson L."/>
            <person name="Antczak D.F."/>
            <person name="Biagi T."/>
            <person name="Binns M.M."/>
            <person name="Chowdhary B.P."/>
            <person name="Coleman S.J."/>
            <person name="Della Valle G."/>
            <person name="Fryc S."/>
            <person name="Guerin G."/>
            <person name="Hasegawa T."/>
            <person name="Hill E.W."/>
            <person name="Jurka J."/>
            <person name="Kiialainen A."/>
            <person name="Lindgren G."/>
            <person name="Liu J."/>
            <person name="Magnani E."/>
            <person name="Mickelson J.R."/>
            <person name="Murray J."/>
            <person name="Nergadze S.G."/>
            <person name="Onofrio R."/>
            <person name="Pedroni S."/>
            <person name="Piras M.F."/>
            <person name="Raudsepp T."/>
            <person name="Rocchi M."/>
            <person name="Roeed K.H."/>
            <person name="Ryder O.A."/>
            <person name="Searle S."/>
            <person name="Skow L."/>
            <person name="Swinburne J.E."/>
            <person name="Syvaenen A.C."/>
            <person name="Tozaki T."/>
            <person name="Valberg S.J."/>
            <person name="Vaudin M."/>
            <person name="White J.R."/>
            <person name="Zody M.C."/>
            <person name="Lander E.S."/>
            <person name="Lindblad-Toh K."/>
        </authorList>
    </citation>
    <scope>NUCLEOTIDE SEQUENCE [LARGE SCALE GENOMIC DNA]</scope>
    <source>
        <strain evidence="11 12">Thoroughbred</strain>
    </source>
</reference>